<feature type="transmembrane region" description="Helical" evidence="7">
    <location>
        <begin position="303"/>
        <end position="331"/>
    </location>
</feature>
<feature type="domain" description="Cationic amino acid transporter C-terminal" evidence="8">
    <location>
        <begin position="431"/>
        <end position="480"/>
    </location>
</feature>
<comment type="similarity">
    <text evidence="2">Belongs to the amino acid-polyamine-organocation (APC) superfamily. Cationic amino acid transporter (CAT) (TC 2.A.3.3) family.</text>
</comment>
<feature type="transmembrane region" description="Helical" evidence="7">
    <location>
        <begin position="144"/>
        <end position="164"/>
    </location>
</feature>
<sequence>MFGVGIILGAGVFVITAQVAKDNAGPATIISYAIAGISALLSSFCYAEYAVDYPIAGGAFTFISLTYGELCGWLTVANLILEYVLANAAVARSFSGYFANLIGKDSTFFAVTPNDSLNLDFWAFGLVLAATALLCYSTRESSTFNLVVTVLHLAVVLFIIIAGLCKASASNMQPFLLDSGARGIFDGAALVFFSYIGFDAVATTAEECKEPSKALPIGIVGSLVVVTTFYILASLTLTLMVPVEAIDASAGFSAAFTYVGLDWAKYIVALGALLGIVTGVLVGSLGVARLLTTVGRDHMLPSFFAYVHPTLGTPLVSTLVLGIVTAVIALFTAFGDLVNLVSICTLFVFWSVANGTLSRRYIAPKKWILATFHQVWILISVIGFTVSYQLGAQYTGDLAGWLPMAVFLISWFIATLSMNICCRQQYTPNGFAVPLMPWLPSVSIILNTFLLGTIPADSWIQFAIFVAAMFGFYALYSVHAATHADATRAARTDLPTKTLPEKDSAGSVEMTKPTVTS</sequence>
<keyword evidence="3 7" id="KW-0812">Transmembrane</keyword>
<feature type="transmembrane region" description="Helical" evidence="7">
    <location>
        <begin position="121"/>
        <end position="137"/>
    </location>
</feature>
<evidence type="ECO:0000256" key="2">
    <source>
        <dbReference type="ARBA" id="ARBA00008572"/>
    </source>
</evidence>
<feature type="transmembrane region" description="Helical" evidence="7">
    <location>
        <begin position="337"/>
        <end position="355"/>
    </location>
</feature>
<evidence type="ECO:0000256" key="5">
    <source>
        <dbReference type="ARBA" id="ARBA00023136"/>
    </source>
</evidence>
<dbReference type="Proteomes" id="UP001491310">
    <property type="component" value="Unassembled WGS sequence"/>
</dbReference>
<comment type="caution">
    <text evidence="9">The sequence shown here is derived from an EMBL/GenBank/DDBJ whole genome shotgun (WGS) entry which is preliminary data.</text>
</comment>
<evidence type="ECO:0000256" key="7">
    <source>
        <dbReference type="SAM" id="Phobius"/>
    </source>
</evidence>
<dbReference type="Pfam" id="PF13520">
    <property type="entry name" value="AA_permease_2"/>
    <property type="match status" value="1"/>
</dbReference>
<protein>
    <recommendedName>
        <fullName evidence="8">Cationic amino acid transporter C-terminal domain-containing protein</fullName>
    </recommendedName>
</protein>
<keyword evidence="10" id="KW-1185">Reference proteome</keyword>
<evidence type="ECO:0000256" key="1">
    <source>
        <dbReference type="ARBA" id="ARBA00004141"/>
    </source>
</evidence>
<evidence type="ECO:0000259" key="8">
    <source>
        <dbReference type="Pfam" id="PF13906"/>
    </source>
</evidence>
<dbReference type="EMBL" id="JALJOT010000011">
    <property type="protein sequence ID" value="KAK9905914.1"/>
    <property type="molecule type" value="Genomic_DNA"/>
</dbReference>
<dbReference type="PIRSF" id="PIRSF006060">
    <property type="entry name" value="AA_transporter"/>
    <property type="match status" value="1"/>
</dbReference>
<name>A0ABR2YJC5_9CHLO</name>
<feature type="transmembrane region" description="Helical" evidence="7">
    <location>
        <begin position="367"/>
        <end position="386"/>
    </location>
</feature>
<evidence type="ECO:0000313" key="10">
    <source>
        <dbReference type="Proteomes" id="UP001491310"/>
    </source>
</evidence>
<keyword evidence="4 7" id="KW-1133">Transmembrane helix</keyword>
<organism evidence="9 10">
    <name type="scientific">Coccomyxa subellipsoidea</name>
    <dbReference type="NCBI Taxonomy" id="248742"/>
    <lineage>
        <taxon>Eukaryota</taxon>
        <taxon>Viridiplantae</taxon>
        <taxon>Chlorophyta</taxon>
        <taxon>core chlorophytes</taxon>
        <taxon>Trebouxiophyceae</taxon>
        <taxon>Trebouxiophyceae incertae sedis</taxon>
        <taxon>Coccomyxaceae</taxon>
        <taxon>Coccomyxa</taxon>
    </lineage>
</organism>
<gene>
    <name evidence="9" type="ORF">WJX75_008874</name>
</gene>
<feature type="transmembrane region" description="Helical" evidence="7">
    <location>
        <begin position="430"/>
        <end position="452"/>
    </location>
</feature>
<dbReference type="Pfam" id="PF13906">
    <property type="entry name" value="AA_permease_C"/>
    <property type="match status" value="1"/>
</dbReference>
<dbReference type="InterPro" id="IPR002293">
    <property type="entry name" value="AA/rel_permease1"/>
</dbReference>
<feature type="transmembrane region" description="Helical" evidence="7">
    <location>
        <begin position="458"/>
        <end position="478"/>
    </location>
</feature>
<dbReference type="InterPro" id="IPR029485">
    <property type="entry name" value="CAT_C"/>
</dbReference>
<dbReference type="PANTHER" id="PTHR43243:SF41">
    <property type="entry name" value="CATIONIC AMINO ACID TRANSPORTER 7, CHLOROPLASTIC"/>
    <property type="match status" value="1"/>
</dbReference>
<feature type="transmembrane region" description="Helical" evidence="7">
    <location>
        <begin position="398"/>
        <end position="418"/>
    </location>
</feature>
<evidence type="ECO:0000256" key="4">
    <source>
        <dbReference type="ARBA" id="ARBA00022989"/>
    </source>
</evidence>
<reference evidence="9 10" key="1">
    <citation type="journal article" date="2024" name="Nat. Commun.">
        <title>Phylogenomics reveals the evolutionary origins of lichenization in chlorophyte algae.</title>
        <authorList>
            <person name="Puginier C."/>
            <person name="Libourel C."/>
            <person name="Otte J."/>
            <person name="Skaloud P."/>
            <person name="Haon M."/>
            <person name="Grisel S."/>
            <person name="Petersen M."/>
            <person name="Berrin J.G."/>
            <person name="Delaux P.M."/>
            <person name="Dal Grande F."/>
            <person name="Keller J."/>
        </authorList>
    </citation>
    <scope>NUCLEOTIDE SEQUENCE [LARGE SCALE GENOMIC DNA]</scope>
    <source>
        <strain evidence="9 10">SAG 216-7</strain>
    </source>
</reference>
<feature type="transmembrane region" description="Helical" evidence="7">
    <location>
        <begin position="184"/>
        <end position="202"/>
    </location>
</feature>
<dbReference type="Gene3D" id="1.20.1740.10">
    <property type="entry name" value="Amino acid/polyamine transporter I"/>
    <property type="match status" value="1"/>
</dbReference>
<feature type="region of interest" description="Disordered" evidence="6">
    <location>
        <begin position="492"/>
        <end position="517"/>
    </location>
</feature>
<evidence type="ECO:0000256" key="6">
    <source>
        <dbReference type="SAM" id="MobiDB-lite"/>
    </source>
</evidence>
<dbReference type="PANTHER" id="PTHR43243">
    <property type="entry name" value="INNER MEMBRANE TRANSPORTER YGJI-RELATED"/>
    <property type="match status" value="1"/>
</dbReference>
<evidence type="ECO:0000256" key="3">
    <source>
        <dbReference type="ARBA" id="ARBA00022692"/>
    </source>
</evidence>
<feature type="transmembrane region" description="Helical" evidence="7">
    <location>
        <begin position="59"/>
        <end position="81"/>
    </location>
</feature>
<feature type="transmembrane region" description="Helical" evidence="7">
    <location>
        <begin position="266"/>
        <end position="291"/>
    </location>
</feature>
<feature type="transmembrane region" description="Helical" evidence="7">
    <location>
        <begin position="29"/>
        <end position="47"/>
    </location>
</feature>
<feature type="transmembrane region" description="Helical" evidence="7">
    <location>
        <begin position="214"/>
        <end position="233"/>
    </location>
</feature>
<evidence type="ECO:0000313" key="9">
    <source>
        <dbReference type="EMBL" id="KAK9905914.1"/>
    </source>
</evidence>
<keyword evidence="5 7" id="KW-0472">Membrane</keyword>
<accession>A0ABR2YJC5</accession>
<proteinExistence type="inferred from homology"/>
<comment type="subcellular location">
    <subcellularLocation>
        <location evidence="1">Membrane</location>
        <topology evidence="1">Multi-pass membrane protein</topology>
    </subcellularLocation>
</comment>